<evidence type="ECO:0000313" key="1">
    <source>
        <dbReference type="EMBL" id="KAG8194827.1"/>
    </source>
</evidence>
<proteinExistence type="predicted"/>
<evidence type="ECO:0000313" key="2">
    <source>
        <dbReference type="Proteomes" id="UP000827092"/>
    </source>
</evidence>
<reference evidence="1 2" key="1">
    <citation type="journal article" date="2022" name="Nat. Ecol. Evol.">
        <title>A masculinizing supergene underlies an exaggerated male reproductive morph in a spider.</title>
        <authorList>
            <person name="Hendrickx F."/>
            <person name="De Corte Z."/>
            <person name="Sonet G."/>
            <person name="Van Belleghem S.M."/>
            <person name="Kostlbacher S."/>
            <person name="Vangestel C."/>
        </authorList>
    </citation>
    <scope>NUCLEOTIDE SEQUENCE [LARGE SCALE GENOMIC DNA]</scope>
    <source>
        <strain evidence="1">W744_W776</strain>
    </source>
</reference>
<dbReference type="Proteomes" id="UP000827092">
    <property type="component" value="Unassembled WGS sequence"/>
</dbReference>
<name>A0AAV6VE69_9ARAC</name>
<dbReference type="PANTHER" id="PTHR33964:SF1">
    <property type="entry name" value="RE45066P"/>
    <property type="match status" value="1"/>
</dbReference>
<protein>
    <submittedName>
        <fullName evidence="1">Uncharacterized protein</fullName>
    </submittedName>
</protein>
<gene>
    <name evidence="1" type="ORF">JTE90_017266</name>
</gene>
<comment type="caution">
    <text evidence="1">The sequence shown here is derived from an EMBL/GenBank/DDBJ whole genome shotgun (WGS) entry which is preliminary data.</text>
</comment>
<accession>A0AAV6VE69</accession>
<dbReference type="EMBL" id="JAFNEN010000098">
    <property type="protein sequence ID" value="KAG8194827.1"/>
    <property type="molecule type" value="Genomic_DNA"/>
</dbReference>
<sequence>MEIVSRLEQDAEYYLNVIYCAVCRLEHSKSSVVIKMGLTYLACVLLVVFSPSFAKPDCESTLLENCLSSSLFEIILTTLRGSLNEMVLNNSCSGIIEDVSCKAEYLGACTTASQAQDFLLFNKLTSLFEDMCNDTSELRKGFRQHVACLTKNAEGIRQCWVFASEQPHYQMQVDRLTKFNPLKHANLLVYLRAIQSCTFEQHLQSCAVDFTTRSCGKEAATFLQTTYANVIQDWKSFMCEYKDEVLFMTAPK</sequence>
<dbReference type="AlphaFoldDB" id="A0AAV6VE69"/>
<dbReference type="PANTHER" id="PTHR33964">
    <property type="entry name" value="RE45066P-RELATED"/>
    <property type="match status" value="1"/>
</dbReference>
<organism evidence="1 2">
    <name type="scientific">Oedothorax gibbosus</name>
    <dbReference type="NCBI Taxonomy" id="931172"/>
    <lineage>
        <taxon>Eukaryota</taxon>
        <taxon>Metazoa</taxon>
        <taxon>Ecdysozoa</taxon>
        <taxon>Arthropoda</taxon>
        <taxon>Chelicerata</taxon>
        <taxon>Arachnida</taxon>
        <taxon>Araneae</taxon>
        <taxon>Araneomorphae</taxon>
        <taxon>Entelegynae</taxon>
        <taxon>Araneoidea</taxon>
        <taxon>Linyphiidae</taxon>
        <taxon>Erigoninae</taxon>
        <taxon>Oedothorax</taxon>
    </lineage>
</organism>
<keyword evidence="2" id="KW-1185">Reference proteome</keyword>